<keyword evidence="4 7" id="KW-0812">Transmembrane</keyword>
<dbReference type="EMBL" id="JAFNEN010000423">
    <property type="protein sequence ID" value="KAG8183292.1"/>
    <property type="molecule type" value="Genomic_DNA"/>
</dbReference>
<evidence type="ECO:0000256" key="6">
    <source>
        <dbReference type="ARBA" id="ARBA00023136"/>
    </source>
</evidence>
<dbReference type="Pfam" id="PF07690">
    <property type="entry name" value="MFS_1"/>
    <property type="match status" value="1"/>
</dbReference>
<dbReference type="Pfam" id="PF00083">
    <property type="entry name" value="Sugar_tr"/>
    <property type="match status" value="1"/>
</dbReference>
<dbReference type="SUPFAM" id="SSF141571">
    <property type="entry name" value="Pentapeptide repeat-like"/>
    <property type="match status" value="1"/>
</dbReference>
<evidence type="ECO:0000256" key="4">
    <source>
        <dbReference type="ARBA" id="ARBA00022692"/>
    </source>
</evidence>
<protein>
    <recommendedName>
        <fullName evidence="8">Major facilitator superfamily (MFS) profile domain-containing protein</fullName>
    </recommendedName>
</protein>
<gene>
    <name evidence="9" type="ORF">JTE90_025992</name>
</gene>
<dbReference type="InterPro" id="IPR055415">
    <property type="entry name" value="LD_SV2"/>
</dbReference>
<dbReference type="GO" id="GO:0016020">
    <property type="term" value="C:membrane"/>
    <property type="evidence" value="ECO:0007669"/>
    <property type="project" value="UniProtKB-SubCell"/>
</dbReference>
<feature type="transmembrane region" description="Helical" evidence="7">
    <location>
        <begin position="496"/>
        <end position="514"/>
    </location>
</feature>
<dbReference type="InterPro" id="IPR005828">
    <property type="entry name" value="MFS_sugar_transport-like"/>
</dbReference>
<feature type="transmembrane region" description="Helical" evidence="7">
    <location>
        <begin position="106"/>
        <end position="124"/>
    </location>
</feature>
<dbReference type="PANTHER" id="PTHR23511:SF42">
    <property type="entry name" value="SYNAPTIC VESICLE GLYCOPROTEIN 2C-LIKE"/>
    <property type="match status" value="1"/>
</dbReference>
<feature type="transmembrane region" description="Helical" evidence="7">
    <location>
        <begin position="340"/>
        <end position="363"/>
    </location>
</feature>
<feature type="transmembrane region" description="Helical" evidence="7">
    <location>
        <begin position="580"/>
        <end position="601"/>
    </location>
</feature>
<dbReference type="Gene3D" id="1.20.1250.20">
    <property type="entry name" value="MFS general substrate transporter like domains"/>
    <property type="match status" value="1"/>
</dbReference>
<evidence type="ECO:0000256" key="7">
    <source>
        <dbReference type="SAM" id="Phobius"/>
    </source>
</evidence>
<dbReference type="GO" id="GO:0022857">
    <property type="term" value="F:transmembrane transporter activity"/>
    <property type="evidence" value="ECO:0007669"/>
    <property type="project" value="InterPro"/>
</dbReference>
<comment type="similarity">
    <text evidence="2">Belongs to the major facilitator superfamily.</text>
</comment>
<proteinExistence type="inferred from homology"/>
<evidence type="ECO:0000256" key="2">
    <source>
        <dbReference type="ARBA" id="ARBA00008335"/>
    </source>
</evidence>
<comment type="subcellular location">
    <subcellularLocation>
        <location evidence="1">Membrane</location>
        <topology evidence="1">Multi-pass membrane protein</topology>
    </subcellularLocation>
</comment>
<evidence type="ECO:0000259" key="8">
    <source>
        <dbReference type="PROSITE" id="PS50850"/>
    </source>
</evidence>
<keyword evidence="10" id="KW-1185">Reference proteome</keyword>
<feature type="transmembrane region" description="Helical" evidence="7">
    <location>
        <begin position="236"/>
        <end position="255"/>
    </location>
</feature>
<dbReference type="InterPro" id="IPR020846">
    <property type="entry name" value="MFS_dom"/>
</dbReference>
<feature type="transmembrane region" description="Helical" evidence="7">
    <location>
        <begin position="521"/>
        <end position="539"/>
    </location>
</feature>
<comment type="caution">
    <text evidence="9">The sequence shown here is derived from an EMBL/GenBank/DDBJ whole genome shotgun (WGS) entry which is preliminary data.</text>
</comment>
<dbReference type="PROSITE" id="PS50850">
    <property type="entry name" value="MFS"/>
    <property type="match status" value="1"/>
</dbReference>
<evidence type="ECO:0000256" key="5">
    <source>
        <dbReference type="ARBA" id="ARBA00022989"/>
    </source>
</evidence>
<dbReference type="PANTHER" id="PTHR23511">
    <property type="entry name" value="SYNAPTIC VESICLE GLYCOPROTEIN 2"/>
    <property type="match status" value="1"/>
</dbReference>
<sequence>MCVVLIIRDITFENSVHFPRGPASRGEKEALRPARLYHAEEDAPLCHSVAKYHENLLEQAGFGLFHLLVLFMAGLGLTADAIELFSIGYVLPSAEHELCMEEYHKGWLGCISLIGMLIGSLIWGIMGDRLGRRRTLLTALATNGIFGVIAAFMPTYSLFMLTRFCSSVGIGGSLPIVFTYYSEFLVRKNRGRHLSFLLAFWAIGGLFVAVLAWGIIPKTGAVIMETKRLQFARWRKFLLVCSLPAIVSAIGVTFLPESPRFLLEMGRHNEAMYIYKQIFAWNNSVKNGEEYQLAELEIPGKRPTVHVTIPANRGILKEMLRSLELCWSNITGVFSSPHTFLTLFLLVVWATASFGFYGISIWLHEYTKVLEDIDYESRTLKESNLVIDTQNFSSAIENTHFTNLSFINVRFVQSLINHCTFFNCSFVHCSFSNIRTSKTLFSNCEFHQTEFLDTDIYDYKFQSCSHNDSFFFNTKGGCDIDFDVNFKLDELFYENLFAQLAILPGTLISSFILDKIGRIRTLGASLVLSGFSVIYLWFAHTKYQIFVFEAIFTFLSTFGWNALDVMSAEAYPASIRTTSYGLLSAVSRLAALLGSVSLGSAVHVSKLVPVLVSSAVLLTGAVCVTRLPETKDYLV</sequence>
<evidence type="ECO:0000313" key="9">
    <source>
        <dbReference type="EMBL" id="KAG8183292.1"/>
    </source>
</evidence>
<feature type="transmembrane region" description="Helical" evidence="7">
    <location>
        <begin position="64"/>
        <end position="91"/>
    </location>
</feature>
<organism evidence="9 10">
    <name type="scientific">Oedothorax gibbosus</name>
    <dbReference type="NCBI Taxonomy" id="931172"/>
    <lineage>
        <taxon>Eukaryota</taxon>
        <taxon>Metazoa</taxon>
        <taxon>Ecdysozoa</taxon>
        <taxon>Arthropoda</taxon>
        <taxon>Chelicerata</taxon>
        <taxon>Arachnida</taxon>
        <taxon>Araneae</taxon>
        <taxon>Araneomorphae</taxon>
        <taxon>Entelegynae</taxon>
        <taxon>Araneoidea</taxon>
        <taxon>Linyphiidae</taxon>
        <taxon>Erigoninae</taxon>
        <taxon>Oedothorax</taxon>
    </lineage>
</organism>
<feature type="transmembrane region" description="Helical" evidence="7">
    <location>
        <begin position="607"/>
        <end position="627"/>
    </location>
</feature>
<reference evidence="9 10" key="1">
    <citation type="journal article" date="2022" name="Nat. Ecol. Evol.">
        <title>A masculinizing supergene underlies an exaggerated male reproductive morph in a spider.</title>
        <authorList>
            <person name="Hendrickx F."/>
            <person name="De Corte Z."/>
            <person name="Sonet G."/>
            <person name="Van Belleghem S.M."/>
            <person name="Kostlbacher S."/>
            <person name="Vangestel C."/>
        </authorList>
    </citation>
    <scope>NUCLEOTIDE SEQUENCE [LARGE SCALE GENOMIC DNA]</scope>
    <source>
        <strain evidence="9">W744_W776</strain>
    </source>
</reference>
<keyword evidence="3" id="KW-0813">Transport</keyword>
<feature type="transmembrane region" description="Helical" evidence="7">
    <location>
        <begin position="545"/>
        <end position="568"/>
    </location>
</feature>
<dbReference type="InterPro" id="IPR036259">
    <property type="entry name" value="MFS_trans_sf"/>
</dbReference>
<evidence type="ECO:0000256" key="1">
    <source>
        <dbReference type="ARBA" id="ARBA00004141"/>
    </source>
</evidence>
<accession>A0AAV6UFS6</accession>
<feature type="domain" description="Major facilitator superfamily (MFS) profile" evidence="8">
    <location>
        <begin position="69"/>
        <end position="631"/>
    </location>
</feature>
<name>A0AAV6UFS6_9ARAC</name>
<keyword evidence="5 7" id="KW-1133">Transmembrane helix</keyword>
<evidence type="ECO:0000256" key="3">
    <source>
        <dbReference type="ARBA" id="ARBA00022448"/>
    </source>
</evidence>
<dbReference type="Proteomes" id="UP000827092">
    <property type="component" value="Unassembled WGS sequence"/>
</dbReference>
<dbReference type="Gene3D" id="2.160.20.80">
    <property type="entry name" value="E3 ubiquitin-protein ligase SopA"/>
    <property type="match status" value="1"/>
</dbReference>
<keyword evidence="6 7" id="KW-0472">Membrane</keyword>
<dbReference type="Pfam" id="PF23894">
    <property type="entry name" value="LD_SV2"/>
    <property type="match status" value="1"/>
</dbReference>
<evidence type="ECO:0000313" key="10">
    <source>
        <dbReference type="Proteomes" id="UP000827092"/>
    </source>
</evidence>
<dbReference type="AlphaFoldDB" id="A0AAV6UFS6"/>
<dbReference type="InterPro" id="IPR011701">
    <property type="entry name" value="MFS"/>
</dbReference>
<feature type="transmembrane region" description="Helical" evidence="7">
    <location>
        <begin position="194"/>
        <end position="216"/>
    </location>
</feature>
<feature type="transmembrane region" description="Helical" evidence="7">
    <location>
        <begin position="136"/>
        <end position="154"/>
    </location>
</feature>
<dbReference type="SUPFAM" id="SSF103473">
    <property type="entry name" value="MFS general substrate transporter"/>
    <property type="match status" value="2"/>
</dbReference>